<dbReference type="Pfam" id="PF01408">
    <property type="entry name" value="GFO_IDH_MocA"/>
    <property type="match status" value="1"/>
</dbReference>
<dbReference type="EMBL" id="FMXQ01000007">
    <property type="protein sequence ID" value="SDB43704.1"/>
    <property type="molecule type" value="Genomic_DNA"/>
</dbReference>
<dbReference type="Gene3D" id="3.30.360.10">
    <property type="entry name" value="Dihydrodipicolinate Reductase, domain 2"/>
    <property type="match status" value="1"/>
</dbReference>
<name>A0A1G6DEW6_9HYPH</name>
<dbReference type="InterPro" id="IPR000683">
    <property type="entry name" value="Gfo/Idh/MocA-like_OxRdtase_N"/>
</dbReference>
<dbReference type="PANTHER" id="PTHR43249:SF1">
    <property type="entry name" value="D-GLUCOSIDE 3-DEHYDROGENASE"/>
    <property type="match status" value="1"/>
</dbReference>
<dbReference type="OrthoDB" id="9792935at2"/>
<gene>
    <name evidence="3" type="ORF">SAMN02982931_03298</name>
</gene>
<dbReference type="Proteomes" id="UP000199071">
    <property type="component" value="Unassembled WGS sequence"/>
</dbReference>
<evidence type="ECO:0000259" key="1">
    <source>
        <dbReference type="Pfam" id="PF01408"/>
    </source>
</evidence>
<dbReference type="STRING" id="665467.SAMN02982931_03298"/>
<feature type="domain" description="Gfo/Idh/MocA-like oxidoreductase N-terminal" evidence="1">
    <location>
        <begin position="11"/>
        <end position="126"/>
    </location>
</feature>
<dbReference type="RefSeq" id="WP_090877929.1">
    <property type="nucleotide sequence ID" value="NZ_FMXQ01000007.1"/>
</dbReference>
<dbReference type="PANTHER" id="PTHR43249">
    <property type="entry name" value="UDP-N-ACETYL-2-AMINO-2-DEOXY-D-GLUCURONATE OXIDASE"/>
    <property type="match status" value="1"/>
</dbReference>
<evidence type="ECO:0000313" key="3">
    <source>
        <dbReference type="EMBL" id="SDB43704.1"/>
    </source>
</evidence>
<proteinExistence type="predicted"/>
<keyword evidence="4" id="KW-1185">Reference proteome</keyword>
<evidence type="ECO:0000259" key="2">
    <source>
        <dbReference type="Pfam" id="PF22725"/>
    </source>
</evidence>
<dbReference type="Gene3D" id="3.40.50.720">
    <property type="entry name" value="NAD(P)-binding Rossmann-like Domain"/>
    <property type="match status" value="1"/>
</dbReference>
<dbReference type="InterPro" id="IPR052515">
    <property type="entry name" value="Gfo/Idh/MocA_Oxidoreductase"/>
</dbReference>
<dbReference type="InterPro" id="IPR036291">
    <property type="entry name" value="NAD(P)-bd_dom_sf"/>
</dbReference>
<feature type="domain" description="GFO/IDH/MocA-like oxidoreductase" evidence="2">
    <location>
        <begin position="138"/>
        <end position="254"/>
    </location>
</feature>
<accession>A0A1G6DEW6</accession>
<evidence type="ECO:0000313" key="4">
    <source>
        <dbReference type="Proteomes" id="UP000199071"/>
    </source>
</evidence>
<dbReference type="InterPro" id="IPR055170">
    <property type="entry name" value="GFO_IDH_MocA-like_dom"/>
</dbReference>
<dbReference type="Pfam" id="PF22725">
    <property type="entry name" value="GFO_IDH_MocA_C3"/>
    <property type="match status" value="1"/>
</dbReference>
<organism evidence="3 4">
    <name type="scientific">Bauldia litoralis</name>
    <dbReference type="NCBI Taxonomy" id="665467"/>
    <lineage>
        <taxon>Bacteria</taxon>
        <taxon>Pseudomonadati</taxon>
        <taxon>Pseudomonadota</taxon>
        <taxon>Alphaproteobacteria</taxon>
        <taxon>Hyphomicrobiales</taxon>
        <taxon>Kaistiaceae</taxon>
        <taxon>Bauldia</taxon>
    </lineage>
</organism>
<sequence>MNSNGGRKPLGVGVIGLGMAVTPHARSLRDLSDRVSVKGVFARSRDKREAVAAEFGFPAVESVDAIIDDPEIGAVLLLTPPNVRTELVGRLAAAGKHILMEKPVERTTEAGEAIVAACHKAGVSLGIVFQHRFRPNSLKLKALLAEGTLGEIACVRLAVPWWRPQVGYYDQPGRGSLERDGGGLLISQAIHSLDLMLSLTGPVSEVQAVAGTSLIHQMETEDFVAGGMRFASGALGSFTGTTAAYPGASEQLGLDCVNGNVVLEAGELTVNWRDGRTETFTEDSGFGGGSDPMAFPHDWHMALIADFLDAIEAGRQPTSSGQEGLKVHRLIDAFLASSRERRAVTVAGTA</sequence>
<dbReference type="GO" id="GO:0000166">
    <property type="term" value="F:nucleotide binding"/>
    <property type="evidence" value="ECO:0007669"/>
    <property type="project" value="InterPro"/>
</dbReference>
<protein>
    <submittedName>
        <fullName evidence="3">Predicted dehydrogenase</fullName>
    </submittedName>
</protein>
<dbReference type="AlphaFoldDB" id="A0A1G6DEW6"/>
<dbReference type="SUPFAM" id="SSF51735">
    <property type="entry name" value="NAD(P)-binding Rossmann-fold domains"/>
    <property type="match status" value="1"/>
</dbReference>
<reference evidence="3 4" key="1">
    <citation type="submission" date="2016-10" db="EMBL/GenBank/DDBJ databases">
        <authorList>
            <person name="de Groot N.N."/>
        </authorList>
    </citation>
    <scope>NUCLEOTIDE SEQUENCE [LARGE SCALE GENOMIC DNA]</scope>
    <source>
        <strain evidence="3 4">ATCC 35022</strain>
    </source>
</reference>
<dbReference type="SUPFAM" id="SSF55347">
    <property type="entry name" value="Glyceraldehyde-3-phosphate dehydrogenase-like, C-terminal domain"/>
    <property type="match status" value="1"/>
</dbReference>